<comment type="caution">
    <text evidence="1">The sequence shown here is derived from an EMBL/GenBank/DDBJ whole genome shotgun (WGS) entry which is preliminary data.</text>
</comment>
<dbReference type="AlphaFoldDB" id="A0AB34PGY9"/>
<name>A0AB34PGY9_9PORP</name>
<gene>
    <name evidence="1" type="ORF">HQ38_02095</name>
</gene>
<dbReference type="EMBL" id="JQJC01000008">
    <property type="protein sequence ID" value="KGN96124.1"/>
    <property type="molecule type" value="Genomic_DNA"/>
</dbReference>
<evidence type="ECO:0000313" key="1">
    <source>
        <dbReference type="EMBL" id="KGN96124.1"/>
    </source>
</evidence>
<dbReference type="Proteomes" id="UP000030136">
    <property type="component" value="Unassembled WGS sequence"/>
</dbReference>
<protein>
    <submittedName>
        <fullName evidence="1">Uncharacterized protein</fullName>
    </submittedName>
</protein>
<accession>A0AB34PGY9</accession>
<organism evidence="1 2">
    <name type="scientific">Porphyromonas crevioricanis</name>
    <dbReference type="NCBI Taxonomy" id="393921"/>
    <lineage>
        <taxon>Bacteria</taxon>
        <taxon>Pseudomonadati</taxon>
        <taxon>Bacteroidota</taxon>
        <taxon>Bacteroidia</taxon>
        <taxon>Bacteroidales</taxon>
        <taxon>Porphyromonadaceae</taxon>
        <taxon>Porphyromonas</taxon>
    </lineage>
</organism>
<sequence>MHEYDVIQQYLLRLYDALRHDGSKEPRARVFWLTCSSMAVRKPLSLASKVDTFCKIQIVIKTGKREEKTDCIQG</sequence>
<evidence type="ECO:0000313" key="2">
    <source>
        <dbReference type="Proteomes" id="UP000030136"/>
    </source>
</evidence>
<proteinExistence type="predicted"/>
<reference evidence="1 2" key="1">
    <citation type="submission" date="2014-08" db="EMBL/GenBank/DDBJ databases">
        <title>Porphyromonas crevioricanis strain:COT-253_OH1447 Genome sequencing.</title>
        <authorList>
            <person name="Wallis C."/>
            <person name="Deusch O."/>
            <person name="O'Flynn C."/>
            <person name="Davis I."/>
            <person name="Jospin G."/>
            <person name="Darling A.E."/>
            <person name="Coil D.A."/>
            <person name="Alexiev A."/>
            <person name="Horsfall A."/>
            <person name="Kirkwood N."/>
            <person name="Harris S."/>
            <person name="Eisen J.A."/>
        </authorList>
    </citation>
    <scope>NUCLEOTIDE SEQUENCE [LARGE SCALE GENOMIC DNA]</scope>
    <source>
        <strain evidence="2">COT-253 OH1447</strain>
    </source>
</reference>